<name>A0A369KP01_9BACT</name>
<comment type="caution">
    <text evidence="3">The sequence shown here is derived from an EMBL/GenBank/DDBJ whole genome shotgun (WGS) entry which is preliminary data.</text>
</comment>
<dbReference type="PANTHER" id="PTHR42915:SF1">
    <property type="entry name" value="PEPTIDOGLYCAN BETA-N-ACETYLMURAMIDASE NAMZ"/>
    <property type="match status" value="1"/>
</dbReference>
<protein>
    <submittedName>
        <fullName evidence="3">DUF1343 domain-containing protein</fullName>
    </submittedName>
</protein>
<dbReference type="Gene3D" id="3.90.1150.140">
    <property type="match status" value="1"/>
</dbReference>
<organism evidence="3 4">
    <name type="scientific">Spirobacillus cienkowskii</name>
    <dbReference type="NCBI Taxonomy" id="495820"/>
    <lineage>
        <taxon>Bacteria</taxon>
        <taxon>Pseudomonadati</taxon>
        <taxon>Bdellovibrionota</taxon>
        <taxon>Oligoflexia</taxon>
        <taxon>Silvanigrellales</taxon>
        <taxon>Spirobacillus</taxon>
    </lineage>
</organism>
<keyword evidence="4" id="KW-1185">Reference proteome</keyword>
<dbReference type="AlphaFoldDB" id="A0A369KP01"/>
<dbReference type="InterPro" id="IPR048503">
    <property type="entry name" value="NamZ_C"/>
</dbReference>
<dbReference type="GO" id="GO:0033922">
    <property type="term" value="F:peptidoglycan beta-N-acetylmuramidase activity"/>
    <property type="evidence" value="ECO:0007669"/>
    <property type="project" value="InterPro"/>
</dbReference>
<feature type="domain" description="Peptidoglycan beta-N-acetylmuramidase NamZ N-terminal" evidence="1">
    <location>
        <begin position="21"/>
        <end position="239"/>
    </location>
</feature>
<evidence type="ECO:0000259" key="2">
    <source>
        <dbReference type="Pfam" id="PF20732"/>
    </source>
</evidence>
<dbReference type="PIRSF" id="PIRSF016719">
    <property type="entry name" value="UCP016719"/>
    <property type="match status" value="1"/>
</dbReference>
<feature type="domain" description="Peptidoglycan beta-N-acetylmuramidase NamZ C-terminal" evidence="2">
    <location>
        <begin position="245"/>
        <end position="418"/>
    </location>
</feature>
<proteinExistence type="predicted"/>
<evidence type="ECO:0000313" key="3">
    <source>
        <dbReference type="EMBL" id="RDB36311.1"/>
    </source>
</evidence>
<accession>A0A369KP01</accession>
<dbReference type="InterPro" id="IPR048502">
    <property type="entry name" value="NamZ_N"/>
</dbReference>
<dbReference type="Proteomes" id="UP000253934">
    <property type="component" value="Unassembled WGS sequence"/>
</dbReference>
<evidence type="ECO:0000259" key="1">
    <source>
        <dbReference type="Pfam" id="PF07075"/>
    </source>
</evidence>
<dbReference type="InterPro" id="IPR008302">
    <property type="entry name" value="NamZ"/>
</dbReference>
<sequence length="420" mass="48143">MKPAIDEISQNSNILNHCGRIGVVANQTSVNSQFVPSTDIIYEAAKFAQGSSVSCVFGPQHGYYQTEQDNMKETQDDIYKFKDGNSVPLFSLYSNTRAPTKQQIDLVDTFIIDLQDIGCRVYTYMLTLAACLRSAAQYNKKVVVLDRINPLGLCNKDTKGNWIFVEGNKLETKWHSFVGWYDIPMRHGLSLGELGYYFIKQDKLKVDYKVVPVKNLTRKLSIAALKTTKWTMPSPNIPCWESAYFFPAFVLLEGTNISEGRGSTIPFQLIGAPWLDSKKCIEFLNNNKETYLYNPKIDNNFAIRQHNFRPTFNKHMGAICNGIQFHIENPDNVNLFALGLSFLYYCITNHRNDFKWTSPGYEYNYKDLPINLILGTDSWTHFFESSSEGSFKTLKSMLFNSQEEAQKFIKSVEDLLIYRE</sequence>
<dbReference type="PANTHER" id="PTHR42915">
    <property type="entry name" value="HYPOTHETICAL 460 KDA PROTEIN IN FEUA-SIGW INTERGENIC REGION [PRECURSOR]"/>
    <property type="match status" value="1"/>
</dbReference>
<dbReference type="Pfam" id="PF07075">
    <property type="entry name" value="NamZ_N"/>
    <property type="match status" value="1"/>
</dbReference>
<evidence type="ECO:0000313" key="4">
    <source>
        <dbReference type="Proteomes" id="UP000253934"/>
    </source>
</evidence>
<dbReference type="EMBL" id="QOVW01000063">
    <property type="protein sequence ID" value="RDB36311.1"/>
    <property type="molecule type" value="Genomic_DNA"/>
</dbReference>
<gene>
    <name evidence="3" type="ORF">DCC88_05905</name>
</gene>
<dbReference type="Gene3D" id="3.40.50.12170">
    <property type="entry name" value="Uncharacterised protein PF07075, DUF1343"/>
    <property type="match status" value="1"/>
</dbReference>
<dbReference type="Pfam" id="PF20732">
    <property type="entry name" value="NamZ_C"/>
    <property type="match status" value="1"/>
</dbReference>
<reference evidence="3" key="1">
    <citation type="submission" date="2018-04" db="EMBL/GenBank/DDBJ databases">
        <title>Draft genome sequence of the Candidatus Spirobacillus cienkowskii, a pathogen of freshwater Daphnia species, reconstructed from hemolymph metagenomic reads.</title>
        <authorList>
            <person name="Bresciani L."/>
            <person name="Lemos L.N."/>
            <person name="Wale N."/>
            <person name="Lin J.Y."/>
            <person name="Fernandes G.R."/>
            <person name="Duffy M.A."/>
            <person name="Rodrigues J.M."/>
        </authorList>
    </citation>
    <scope>NUCLEOTIDE SEQUENCE [LARGE SCALE GENOMIC DNA]</scope>
    <source>
        <strain evidence="3">Binning01</strain>
    </source>
</reference>